<proteinExistence type="predicted"/>
<feature type="compositionally biased region" description="Polar residues" evidence="1">
    <location>
        <begin position="312"/>
        <end position="322"/>
    </location>
</feature>
<accession>A0A8S1IN14</accession>
<feature type="compositionally biased region" description="Polar residues" evidence="1">
    <location>
        <begin position="336"/>
        <end position="350"/>
    </location>
</feature>
<feature type="region of interest" description="Disordered" evidence="1">
    <location>
        <begin position="169"/>
        <end position="195"/>
    </location>
</feature>
<dbReference type="EMBL" id="CAJHUC010000430">
    <property type="protein sequence ID" value="CAD7696088.1"/>
    <property type="molecule type" value="Genomic_DNA"/>
</dbReference>
<keyword evidence="3" id="KW-1185">Reference proteome</keyword>
<gene>
    <name evidence="2" type="ORF">OSTQU699_LOCUS1449</name>
</gene>
<feature type="compositionally biased region" description="Basic and acidic residues" evidence="1">
    <location>
        <begin position="36"/>
        <end position="49"/>
    </location>
</feature>
<organism evidence="2 3">
    <name type="scientific">Ostreobium quekettii</name>
    <dbReference type="NCBI Taxonomy" id="121088"/>
    <lineage>
        <taxon>Eukaryota</taxon>
        <taxon>Viridiplantae</taxon>
        <taxon>Chlorophyta</taxon>
        <taxon>core chlorophytes</taxon>
        <taxon>Ulvophyceae</taxon>
        <taxon>TCBD clade</taxon>
        <taxon>Bryopsidales</taxon>
        <taxon>Ostreobineae</taxon>
        <taxon>Ostreobiaceae</taxon>
        <taxon>Ostreobium</taxon>
    </lineage>
</organism>
<protein>
    <recommendedName>
        <fullName evidence="4">BZIP domain-containing protein</fullName>
    </recommendedName>
</protein>
<reference evidence="2" key="1">
    <citation type="submission" date="2020-12" db="EMBL/GenBank/DDBJ databases">
        <authorList>
            <person name="Iha C."/>
        </authorList>
    </citation>
    <scope>NUCLEOTIDE SEQUENCE</scope>
</reference>
<evidence type="ECO:0000313" key="3">
    <source>
        <dbReference type="Proteomes" id="UP000708148"/>
    </source>
</evidence>
<comment type="caution">
    <text evidence="2">The sequence shown here is derived from an EMBL/GenBank/DDBJ whole genome shotgun (WGS) entry which is preliminary data.</text>
</comment>
<sequence length="598" mass="65084">MDNTGTTRHWERSSRARDACNPGAAQDRALSGGRGCEADSGARLKPNAEKKRRKRTPHQLHLSKLCQRRYRERLRARTAQADAVMSTLRERCELVEELRNENAVLRARVSFLEGVIQERDCLSGVLQSPMTGDAVSFAPRAFAGASPQEAQFETESTSYALYRDGDEYTRSGQTAPAPIQYSHTNGAAHDSSGLGKAPLSCVPQAPLHGEGIHYQEISQGPWNIPIFGPGSFGGDTTLGRPGMALPAPRGWPNKSACNSFLSPTLVERQASSEQTARQADWSIPPVVQATRSRPTDACDGPSVSLPFPVARASNSRTENSQLRHSRTYPPSRWRHTASTGASHYSHSLGSRSMAPSCPLSQQTGKESGGCTRGDEEGLLREVDVCVNELRVALEAARFSTMRSPTLGESFRVLGEKVRRAVSVSAKIQQLRAPSRSFVASPLAMQAAMGDQELARWKARMSALDLSDGQKRAAADLRSKLQGCLRLLFEDRSRLNNEARAMLQERGASPSAAMIDVKPVWDKVKRNVKQEIRELSDGLHALLLSILNPVQAAHLAVESHPGGVDVMAAVTAVDAPESCIDAHSHTDPKGYKMLHRGSH</sequence>
<dbReference type="AlphaFoldDB" id="A0A8S1IN14"/>
<name>A0A8S1IN14_9CHLO</name>
<feature type="region of interest" description="Disordered" evidence="1">
    <location>
        <begin position="307"/>
        <end position="372"/>
    </location>
</feature>
<feature type="region of interest" description="Disordered" evidence="1">
    <location>
        <begin position="1"/>
        <end position="58"/>
    </location>
</feature>
<feature type="compositionally biased region" description="Basic and acidic residues" evidence="1">
    <location>
        <begin position="8"/>
        <end position="18"/>
    </location>
</feature>
<evidence type="ECO:0000313" key="2">
    <source>
        <dbReference type="EMBL" id="CAD7696088.1"/>
    </source>
</evidence>
<evidence type="ECO:0008006" key="4">
    <source>
        <dbReference type="Google" id="ProtNLM"/>
    </source>
</evidence>
<dbReference type="Proteomes" id="UP000708148">
    <property type="component" value="Unassembled WGS sequence"/>
</dbReference>
<evidence type="ECO:0000256" key="1">
    <source>
        <dbReference type="SAM" id="MobiDB-lite"/>
    </source>
</evidence>